<dbReference type="STRING" id="1798381.A2721_01685"/>
<comment type="function">
    <text evidence="2">Antitoxin component of a type II toxin-antitoxin (TA) system.</text>
</comment>
<dbReference type="AlphaFoldDB" id="A0A1F6A1C3"/>
<proteinExistence type="inferred from homology"/>
<accession>A0A1F6A1C3</accession>
<dbReference type="EMBL" id="MFJK01000014">
    <property type="protein sequence ID" value="OGG18480.1"/>
    <property type="molecule type" value="Genomic_DNA"/>
</dbReference>
<evidence type="ECO:0000313" key="3">
    <source>
        <dbReference type="EMBL" id="OGG18480.1"/>
    </source>
</evidence>
<dbReference type="NCBIfam" id="TIGR01552">
    <property type="entry name" value="phd_fam"/>
    <property type="match status" value="1"/>
</dbReference>
<dbReference type="Pfam" id="PF02604">
    <property type="entry name" value="PhdYeFM_antitox"/>
    <property type="match status" value="1"/>
</dbReference>
<name>A0A1F6A1C3_9BACT</name>
<evidence type="ECO:0000256" key="1">
    <source>
        <dbReference type="ARBA" id="ARBA00009981"/>
    </source>
</evidence>
<evidence type="ECO:0000313" key="4">
    <source>
        <dbReference type="Proteomes" id="UP000177871"/>
    </source>
</evidence>
<dbReference type="Proteomes" id="UP000177871">
    <property type="component" value="Unassembled WGS sequence"/>
</dbReference>
<reference evidence="3 4" key="1">
    <citation type="journal article" date="2016" name="Nat. Commun.">
        <title>Thousands of microbial genomes shed light on interconnected biogeochemical processes in an aquifer system.</title>
        <authorList>
            <person name="Anantharaman K."/>
            <person name="Brown C.T."/>
            <person name="Hug L.A."/>
            <person name="Sharon I."/>
            <person name="Castelle C.J."/>
            <person name="Probst A.J."/>
            <person name="Thomas B.C."/>
            <person name="Singh A."/>
            <person name="Wilkins M.J."/>
            <person name="Karaoz U."/>
            <person name="Brodie E.L."/>
            <person name="Williams K.H."/>
            <person name="Hubbard S.S."/>
            <person name="Banfield J.F."/>
        </authorList>
    </citation>
    <scope>NUCLEOTIDE SEQUENCE [LARGE SCALE GENOMIC DNA]</scope>
</reference>
<gene>
    <name evidence="3" type="ORF">A2721_01685</name>
</gene>
<dbReference type="Gene3D" id="3.40.1620.10">
    <property type="entry name" value="YefM-like domain"/>
    <property type="match status" value="1"/>
</dbReference>
<protein>
    <recommendedName>
        <fullName evidence="2">Antitoxin</fullName>
    </recommendedName>
</protein>
<dbReference type="InterPro" id="IPR036165">
    <property type="entry name" value="YefM-like_sf"/>
</dbReference>
<dbReference type="SUPFAM" id="SSF143120">
    <property type="entry name" value="YefM-like"/>
    <property type="match status" value="1"/>
</dbReference>
<dbReference type="InterPro" id="IPR006442">
    <property type="entry name" value="Antitoxin_Phd/YefM"/>
</dbReference>
<comment type="similarity">
    <text evidence="1 2">Belongs to the phD/YefM antitoxin family.</text>
</comment>
<sequence>MVQSVPVRETRERLAELIAQVQVDGAQFVITRFGKPAAKLVPVDTSIVQRKRARKKSAIDSAFGIWKDRKDIKDSAEWVADVRRQWMNRNV</sequence>
<comment type="caution">
    <text evidence="3">The sequence shown here is derived from an EMBL/GenBank/DDBJ whole genome shotgun (WGS) entry which is preliminary data.</text>
</comment>
<evidence type="ECO:0000256" key="2">
    <source>
        <dbReference type="RuleBase" id="RU362080"/>
    </source>
</evidence>
<organism evidence="3 4">
    <name type="scientific">Candidatus Gottesmanbacteria bacterium RIFCSPHIGHO2_01_FULL_47_48</name>
    <dbReference type="NCBI Taxonomy" id="1798381"/>
    <lineage>
        <taxon>Bacteria</taxon>
        <taxon>Candidatus Gottesmaniibacteriota</taxon>
    </lineage>
</organism>